<dbReference type="InterPro" id="IPR011050">
    <property type="entry name" value="Pectin_lyase_fold/virulence"/>
</dbReference>
<evidence type="ECO:0000256" key="2">
    <source>
        <dbReference type="ARBA" id="ARBA00023180"/>
    </source>
</evidence>
<evidence type="ECO:0000313" key="5">
    <source>
        <dbReference type="Proteomes" id="UP000036951"/>
    </source>
</evidence>
<keyword evidence="5" id="KW-1185">Reference proteome</keyword>
<dbReference type="InterPro" id="IPR013783">
    <property type="entry name" value="Ig-like_fold"/>
</dbReference>
<comment type="caution">
    <text evidence="4">The sequence shown here is derived from an EMBL/GenBank/DDBJ whole genome shotgun (WGS) entry which is preliminary data.</text>
</comment>
<evidence type="ECO:0008006" key="6">
    <source>
        <dbReference type="Google" id="ProtNLM"/>
    </source>
</evidence>
<dbReference type="PANTHER" id="PTHR42970:SF1">
    <property type="entry name" value="PECTATE LYASE C-RELATED"/>
    <property type="match status" value="1"/>
</dbReference>
<reference evidence="4 5" key="1">
    <citation type="submission" date="2015-06" db="EMBL/GenBank/DDBJ databases">
        <title>Prevotella sp. 109, sp. nov., a novel member of the family Prevotellaceae isolated from human faeces.</title>
        <authorList>
            <person name="Shkoporov A.N."/>
            <person name="Chaplin A.V."/>
            <person name="Kafarskaia L.I."/>
            <person name="Efimov B.A."/>
        </authorList>
    </citation>
    <scope>NUCLEOTIDE SEQUENCE [LARGE SCALE GENOMIC DNA]</scope>
    <source>
        <strain evidence="4 5">109</strain>
    </source>
</reference>
<protein>
    <recommendedName>
        <fullName evidence="6">Pectate lyase</fullName>
    </recommendedName>
</protein>
<dbReference type="PANTHER" id="PTHR42970">
    <property type="entry name" value="PECTATE LYASE C-RELATED"/>
    <property type="match status" value="1"/>
</dbReference>
<dbReference type="NCBIfam" id="TIGR04183">
    <property type="entry name" value="Por_Secre_tail"/>
    <property type="match status" value="1"/>
</dbReference>
<dbReference type="GO" id="GO:0046872">
    <property type="term" value="F:metal ion binding"/>
    <property type="evidence" value="ECO:0007669"/>
    <property type="project" value="UniProtKB-KW"/>
</dbReference>
<feature type="signal peptide" evidence="3">
    <location>
        <begin position="1"/>
        <end position="27"/>
    </location>
</feature>
<name>A0A8E1R049_9BACT</name>
<evidence type="ECO:0000313" key="4">
    <source>
        <dbReference type="EMBL" id="KOO69883.1"/>
    </source>
</evidence>
<dbReference type="AlphaFoldDB" id="A0A8E1R049"/>
<dbReference type="EMBL" id="LFQU01000001">
    <property type="protein sequence ID" value="KOO69883.1"/>
    <property type="molecule type" value="Genomic_DNA"/>
</dbReference>
<keyword evidence="1" id="KW-0479">Metal-binding</keyword>
<sequence>MINFINLMKKHLLIGASLCALSLSAQAQRIDFDNAPLNPGRDTEDKYIGWTVDKAVADTLTDIEVPGDETRKLTLVVNCGDQSVTNRTLKSNWWKDGVNKHSKLVGDCVAVYGFDSDGNTPQLTTESATMNLVFKGLSAGSHSLLAYLNVTDGNISSVAPIDVLVDGVKVAENIIMSSRAESPSASGQAYITFNAVEGADVTVSFVSKPEAGVTYGTSGIFLSGIVLDESNPNSTALDPYPVNLDYHVDADNGSLTLRWTKAPIAVSSVVYMGTSADQLVKVGETNDDFYTVSNLSAAESALNTYYWRVDEIDAEGNAYPSDVWSFRPRRIAFPGAEGYGKYAIGGRGGSVYHVTSLEDYSAEEAPVPGTFRYGLTEVDGPRTIVFDVSGTINLKSRLTCSDPYVTIAGQTAPGKGILFRGAPIGVASDGITRFVRMRRGYHNDDVADQAKGLDGLGMAGNNNAIMDHCSVGWTIDEAFSSRNAKNITLQRTLISEALNVANHPNYGPGAAHGYAATIGGDTATYHHNLLVHNEGRNWSLSGGLDGAGSYAGHHDVFNNVVYNWGGRATDGGTHECNFVNNYYKMGPATTQRFLLRAQLEGTGTGSQSYYVKGNLRINKDGSVTEDALDETYRYETSGGQVVDWTVFVDKPFFDSKAEIQDAKDAYKSVLSDVGANLPYFDEHDMRMVSETYNGTTSTKGSVSGKLGLIDRETDAEGYVYFPEVGETRGADFDTDGDGMPDWWEKAKGLNPNLEDNNTLNAEGYTALEEYLNWMAEPNYQILPGVESKIDLNALFVGFDKNSAFYGYECPDGWNVMDNSDGTLSIEPDINADGLFTIPVFCGDGTTEYTMTRNINLFVSSSATAIESPADIENGASASYQIYSVDGVLLKNGKDFKSLPQGIYILKVTDGKKVKSYKVVNK</sequence>
<dbReference type="Proteomes" id="UP000036951">
    <property type="component" value="Unassembled WGS sequence"/>
</dbReference>
<keyword evidence="3" id="KW-0732">Signal</keyword>
<dbReference type="InterPro" id="IPR026444">
    <property type="entry name" value="Secre_tail"/>
</dbReference>
<dbReference type="SUPFAM" id="SSF51126">
    <property type="entry name" value="Pectin lyase-like"/>
    <property type="match status" value="1"/>
</dbReference>
<feature type="chain" id="PRO_5034871944" description="Pectate lyase" evidence="3">
    <location>
        <begin position="28"/>
        <end position="921"/>
    </location>
</feature>
<organism evidence="4 5">
    <name type="scientific">Xylanibacter rarus</name>
    <dbReference type="NCBI Taxonomy" id="1676614"/>
    <lineage>
        <taxon>Bacteria</taxon>
        <taxon>Pseudomonadati</taxon>
        <taxon>Bacteroidota</taxon>
        <taxon>Bacteroidia</taxon>
        <taxon>Bacteroidales</taxon>
        <taxon>Prevotellaceae</taxon>
        <taxon>Xylanibacter</taxon>
    </lineage>
</organism>
<dbReference type="Gene3D" id="2.160.20.10">
    <property type="entry name" value="Single-stranded right-handed beta-helix, Pectin lyase-like"/>
    <property type="match status" value="1"/>
</dbReference>
<keyword evidence="2" id="KW-0325">Glycoprotein</keyword>
<evidence type="ECO:0000256" key="3">
    <source>
        <dbReference type="SAM" id="SignalP"/>
    </source>
</evidence>
<dbReference type="Gene3D" id="2.60.40.10">
    <property type="entry name" value="Immunoglobulins"/>
    <property type="match status" value="1"/>
</dbReference>
<evidence type="ECO:0000256" key="1">
    <source>
        <dbReference type="ARBA" id="ARBA00022723"/>
    </source>
</evidence>
<dbReference type="InterPro" id="IPR012334">
    <property type="entry name" value="Pectin_lyas_fold"/>
</dbReference>
<accession>A0A8E1R049</accession>
<dbReference type="InterPro" id="IPR052063">
    <property type="entry name" value="Polysaccharide_Lyase_1"/>
</dbReference>
<proteinExistence type="predicted"/>
<gene>
    <name evidence="4" type="ORF">ACU52_01775</name>
</gene>